<evidence type="ECO:0000313" key="3">
    <source>
        <dbReference type="Proteomes" id="UP000189549"/>
    </source>
</evidence>
<evidence type="ECO:0000259" key="1">
    <source>
        <dbReference type="Pfam" id="PF18737"/>
    </source>
</evidence>
<comment type="caution">
    <text evidence="2">The sequence shown here is derived from an EMBL/GenBank/DDBJ whole genome shotgun (WGS) entry which is preliminary data.</text>
</comment>
<protein>
    <recommendedName>
        <fullName evidence="1">MAE-28990/MAE-18760-like HEPN domain-containing protein</fullName>
    </recommendedName>
</protein>
<proteinExistence type="predicted"/>
<dbReference type="InterPro" id="IPR040788">
    <property type="entry name" value="HEPN_MAE_28990"/>
</dbReference>
<feature type="domain" description="MAE-28990/MAE-18760-like HEPN" evidence="1">
    <location>
        <begin position="3"/>
        <end position="205"/>
    </location>
</feature>
<accession>A0A1V3L539</accession>
<gene>
    <name evidence="2" type="ORF">BKG93_06840</name>
</gene>
<dbReference type="EMBL" id="MLAH01000036">
    <property type="protein sequence ID" value="OOF84628.1"/>
    <property type="molecule type" value="Genomic_DNA"/>
</dbReference>
<reference evidence="2 3" key="1">
    <citation type="submission" date="2016-10" db="EMBL/GenBank/DDBJ databases">
        <title>Rodentibacter gen. nov. and new species.</title>
        <authorList>
            <person name="Christensen H."/>
        </authorList>
    </citation>
    <scope>NUCLEOTIDE SEQUENCE [LARGE SCALE GENOMIC DNA]</scope>
    <source>
        <strain evidence="2 3">Ppn157</strain>
    </source>
</reference>
<dbReference type="Proteomes" id="UP000189549">
    <property type="component" value="Unassembled WGS sequence"/>
</dbReference>
<name>A0A1V3L539_9PAST</name>
<evidence type="ECO:0000313" key="2">
    <source>
        <dbReference type="EMBL" id="OOF84628.1"/>
    </source>
</evidence>
<sequence length="219" mass="25838">MSLEALKNDLRKRDEDIDKIYTHLISLQDPELCDIFKANLFIMLYNKVEFFFREFIFSIYDEIHDQNIAFFELKPHIQTIISGYLFPKDCPTNQKHQTIKNLFQDKVKYYKPEKTDIANGNINGDMFKNILNAYQITGVRIYFRGEITLHTLKNIRNQLAHGEKDFSEIGRLYTIEQIDKFKEELKNIFLNIQDKLEISLNNKFYLNALPPNGAVNSAQ</sequence>
<organism evidence="2 3">
    <name type="scientific">Rodentibacter ratti</name>
    <dbReference type="NCBI Taxonomy" id="1906745"/>
    <lineage>
        <taxon>Bacteria</taxon>
        <taxon>Pseudomonadati</taxon>
        <taxon>Pseudomonadota</taxon>
        <taxon>Gammaproteobacteria</taxon>
        <taxon>Pasteurellales</taxon>
        <taxon>Pasteurellaceae</taxon>
        <taxon>Rodentibacter</taxon>
    </lineage>
</organism>
<dbReference type="RefSeq" id="WP_077476362.1">
    <property type="nucleotide sequence ID" value="NZ_MLAH01000036.1"/>
</dbReference>
<dbReference type="Pfam" id="PF18737">
    <property type="entry name" value="HEPN_MAE_28990"/>
    <property type="match status" value="1"/>
</dbReference>
<dbReference type="AlphaFoldDB" id="A0A1V3L539"/>